<gene>
    <name evidence="1" type="ORF">F7D73_10025</name>
</gene>
<accession>A0A6G1U387</accession>
<reference evidence="1 2" key="1">
    <citation type="submission" date="2019-09" db="EMBL/GenBank/DDBJ databases">
        <title>Distinct polysaccharide growth profiles of human intestinal Prevotella copri isolates.</title>
        <authorList>
            <person name="Fehlner-Peach H."/>
            <person name="Magnabosco C."/>
            <person name="Raghavan V."/>
            <person name="Scher J.U."/>
            <person name="Tett A."/>
            <person name="Cox L.M."/>
            <person name="Gottsegen C."/>
            <person name="Watters A."/>
            <person name="Wiltshire- Gordon J.D."/>
            <person name="Segata N."/>
            <person name="Bonneau R."/>
            <person name="Littman D.R."/>
        </authorList>
    </citation>
    <scope>NUCLEOTIDE SEQUENCE [LARGE SCALE GENOMIC DNA]</scope>
    <source>
        <strain evidence="2">iA622</strain>
    </source>
</reference>
<dbReference type="OrthoDB" id="1035590at2"/>
<evidence type="ECO:0000313" key="1">
    <source>
        <dbReference type="EMBL" id="MQN81278.1"/>
    </source>
</evidence>
<comment type="caution">
    <text evidence="1">The sequence shown here is derived from an EMBL/GenBank/DDBJ whole genome shotgun (WGS) entry which is preliminary data.</text>
</comment>
<evidence type="ECO:0000313" key="2">
    <source>
        <dbReference type="Proteomes" id="UP000480425"/>
    </source>
</evidence>
<dbReference type="EMBL" id="VZCB01000079">
    <property type="protein sequence ID" value="MQN81278.1"/>
    <property type="molecule type" value="Genomic_DNA"/>
</dbReference>
<organism evidence="1 2">
    <name type="scientific">Segatella copri</name>
    <dbReference type="NCBI Taxonomy" id="165179"/>
    <lineage>
        <taxon>Bacteria</taxon>
        <taxon>Pseudomonadati</taxon>
        <taxon>Bacteroidota</taxon>
        <taxon>Bacteroidia</taxon>
        <taxon>Bacteroidales</taxon>
        <taxon>Prevotellaceae</taxon>
        <taxon>Segatella</taxon>
    </lineage>
</organism>
<protein>
    <submittedName>
        <fullName evidence="1">Uncharacterized protein</fullName>
    </submittedName>
</protein>
<name>A0A6G1U387_9BACT</name>
<dbReference type="AlphaFoldDB" id="A0A6G1U387"/>
<dbReference type="Proteomes" id="UP000480425">
    <property type="component" value="Unassembled WGS sequence"/>
</dbReference>
<proteinExistence type="predicted"/>
<dbReference type="RefSeq" id="WP_153124364.1">
    <property type="nucleotide sequence ID" value="NZ_VZCB01000079.1"/>
</dbReference>
<sequence length="423" mass="47111">MANKKRAFQSERKHTRLDFSPLNLTCELVCITPDAPTAQTANTALGQYEPDRSITPTIIRPQTTVNDPDGIFTSGINNRNLASDQHAWFVNSTPIAKVWKEGTDYEIIKDDTDDNGSLKVMRNITPGEVAALSYTGMFYDFRTGTNNSVSGSGMALTTTDKGGNKLACCVDCEQLIYDPLKDELLLYEYLVAEGIETAGQRAKFVNGKSYERTVTITLTQGDATLTKLPAGITMRLVERGKTAALAAGTLQHPEIKSIAYPTIGFDMRFTWEKEFEVQFVDAKGNVKTSTGITLIRDMSLLTQHDVARGNDVVPGQQRYNNHGIFAAGSQLIQYPELYYNIQWWTQARVYNATSKAYQFADRIYRQTGEKMECSVDSLGIGYEKNLSWFDVSMDIEEREPAAILTSENANIVLTDEKGKVLIF</sequence>